<feature type="region of interest" description="Disordered" evidence="1">
    <location>
        <begin position="1"/>
        <end position="63"/>
    </location>
</feature>
<dbReference type="Pfam" id="PF02120">
    <property type="entry name" value="Flg_hook"/>
    <property type="match status" value="1"/>
</dbReference>
<keyword evidence="3" id="KW-0282">Flagellum</keyword>
<dbReference type="Gene3D" id="3.30.750.140">
    <property type="match status" value="1"/>
</dbReference>
<evidence type="ECO:0000313" key="3">
    <source>
        <dbReference type="EMBL" id="MDU9003083.1"/>
    </source>
</evidence>
<evidence type="ECO:0000256" key="1">
    <source>
        <dbReference type="SAM" id="MobiDB-lite"/>
    </source>
</evidence>
<keyword evidence="3" id="KW-0969">Cilium</keyword>
<feature type="domain" description="Flagellar hook-length control protein-like C-terminal" evidence="2">
    <location>
        <begin position="378"/>
        <end position="453"/>
    </location>
</feature>
<evidence type="ECO:0000259" key="2">
    <source>
        <dbReference type="Pfam" id="PF02120"/>
    </source>
</evidence>
<keyword evidence="4" id="KW-1185">Reference proteome</keyword>
<protein>
    <submittedName>
        <fullName evidence="3">Flagellar hook-length control protein FliK</fullName>
    </submittedName>
</protein>
<dbReference type="Proteomes" id="UP001255416">
    <property type="component" value="Unassembled WGS sequence"/>
</dbReference>
<dbReference type="RefSeq" id="WP_316773665.1">
    <property type="nucleotide sequence ID" value="NZ_JASMWN010000002.1"/>
</dbReference>
<feature type="region of interest" description="Disordered" evidence="1">
    <location>
        <begin position="124"/>
        <end position="176"/>
    </location>
</feature>
<sequence length="491" mass="51600">METEVNAKETTFASALARMLGDAHKKPAPTEPQSSEANEVDAESSEIEFATIGETDGMGDDTADDMALMADVGAFTAKPAKTVTEHSARQTDPVEPRDERFLTANHADENLSEVAGLPQVSGAEALTQGSPEWDPSRGARGESGSKAQLGEKVLNDTSRARETGTVSWGLPNLHSTKRDVPSAVQVKATNAMDGAQGIDKDLLATSRMSANNVPSPTDTVEKSSENPASAAGMLNEVWGGRQPYSGAKPATDHMAQIGQERVQDVSPATGLDEGGRRVTAPETEAPTGSPAKGTPRPSISQEQISNPLAHGPESMASLFPATETAGLETFVSAGESPDWAPSRSVGATGFAPSVSAETILARPETVRNAAAYAVEIFARESGKTVEIALNPEELGRVRMALSTSDAGVTVLITSERPETLELMRRHIEQLSQEFQKLGYGQASFEFNSDGSSGHDHSQDGGHAATDAANAAGETQNTMPNRLVQSGLDLRL</sequence>
<accession>A0ABU3VA87</accession>
<reference evidence="4" key="1">
    <citation type="submission" date="2023-05" db="EMBL/GenBank/DDBJ databases">
        <title>Sedimentitalea sp. nov. JM2-8.</title>
        <authorList>
            <person name="Huang J."/>
        </authorList>
    </citation>
    <scope>NUCLEOTIDE SEQUENCE [LARGE SCALE GENOMIC DNA]</scope>
    <source>
        <strain evidence="4">KHS03</strain>
    </source>
</reference>
<feature type="region of interest" description="Disordered" evidence="1">
    <location>
        <begin position="472"/>
        <end position="491"/>
    </location>
</feature>
<dbReference type="CDD" id="cd17470">
    <property type="entry name" value="T3SS_Flik_C"/>
    <property type="match status" value="1"/>
</dbReference>
<name>A0ABU3VA87_9RHOB</name>
<organism evidence="3 4">
    <name type="scientific">Sedimentitalea todarodis</name>
    <dbReference type="NCBI Taxonomy" id="1631240"/>
    <lineage>
        <taxon>Bacteria</taxon>
        <taxon>Pseudomonadati</taxon>
        <taxon>Pseudomonadota</taxon>
        <taxon>Alphaproteobacteria</taxon>
        <taxon>Rhodobacterales</taxon>
        <taxon>Paracoccaceae</taxon>
        <taxon>Sedimentitalea</taxon>
    </lineage>
</organism>
<evidence type="ECO:0000313" key="4">
    <source>
        <dbReference type="Proteomes" id="UP001255416"/>
    </source>
</evidence>
<dbReference type="InterPro" id="IPR021136">
    <property type="entry name" value="Flagellar_hook_control-like_C"/>
</dbReference>
<dbReference type="EMBL" id="JASMWN010000002">
    <property type="protein sequence ID" value="MDU9003083.1"/>
    <property type="molecule type" value="Genomic_DNA"/>
</dbReference>
<feature type="region of interest" description="Disordered" evidence="1">
    <location>
        <begin position="262"/>
        <end position="314"/>
    </location>
</feature>
<dbReference type="InterPro" id="IPR038610">
    <property type="entry name" value="FliK-like_C_sf"/>
</dbReference>
<feature type="compositionally biased region" description="Polar residues" evidence="1">
    <location>
        <begin position="472"/>
        <end position="483"/>
    </location>
</feature>
<feature type="compositionally biased region" description="Polar residues" evidence="1">
    <location>
        <begin position="297"/>
        <end position="306"/>
    </location>
</feature>
<comment type="caution">
    <text evidence="3">The sequence shown here is derived from an EMBL/GenBank/DDBJ whole genome shotgun (WGS) entry which is preliminary data.</text>
</comment>
<gene>
    <name evidence="3" type="ORF">QO231_04335</name>
</gene>
<keyword evidence="3" id="KW-0966">Cell projection</keyword>
<feature type="region of interest" description="Disordered" evidence="1">
    <location>
        <begin position="445"/>
        <end position="465"/>
    </location>
</feature>
<proteinExistence type="predicted"/>